<evidence type="ECO:0000256" key="1">
    <source>
        <dbReference type="ARBA" id="ARBA00022603"/>
    </source>
</evidence>
<name>A0ABW4LMZ1_9BACI</name>
<evidence type="ECO:0000313" key="4">
    <source>
        <dbReference type="Proteomes" id="UP001597214"/>
    </source>
</evidence>
<dbReference type="PANTHER" id="PTHR12049:SF7">
    <property type="entry name" value="PROTEIN ARGININE METHYLTRANSFERASE NDUFAF7, MITOCHONDRIAL"/>
    <property type="match status" value="1"/>
</dbReference>
<proteinExistence type="predicted"/>
<sequence length="367" mass="41736">MKQLILQAIENTESGCISYADFMELALYHPSAGYYMKGQTKIGKSGDFYTSSSVSDVFAEIIGTKLVQLIQKGLVPPIILEIGGGNGTFAKQVLHTWKELSPDTFIKGKYILIEASPFHKELIQEQLQEFDNVELFNQIKDAKECFPTFKGIIFSNEFFDALPVHVIKKQNGAFHEIMIGRVGAELVEMVTPLCNDQILSFVEKYGVELKEGQRYEIPLVMDFLFLELSSWVEEGLVITIDYGYSDHEWGLPFHSQGSLRGYYKHQMIEDPLKNVGEMDLTTHIHFDKLIKAGEWAGFTDQRLVRQDEFLIESGILHYLQDHVNNDPFSEVSKKNRAIRSLIMQGGISSSFRVLLQTKGIKIEDFLT</sequence>
<accession>A0ABW4LMZ1</accession>
<comment type="caution">
    <text evidence="3">The sequence shown here is derived from an EMBL/GenBank/DDBJ whole genome shotgun (WGS) entry which is preliminary data.</text>
</comment>
<dbReference type="RefSeq" id="WP_377927693.1">
    <property type="nucleotide sequence ID" value="NZ_JBHUEM010000009.1"/>
</dbReference>
<dbReference type="InterPro" id="IPR003788">
    <property type="entry name" value="NDUFAF7"/>
</dbReference>
<dbReference type="GO" id="GO:0008168">
    <property type="term" value="F:methyltransferase activity"/>
    <property type="evidence" value="ECO:0007669"/>
    <property type="project" value="UniProtKB-KW"/>
</dbReference>
<reference evidence="4" key="1">
    <citation type="journal article" date="2019" name="Int. J. Syst. Evol. Microbiol.">
        <title>The Global Catalogue of Microorganisms (GCM) 10K type strain sequencing project: providing services to taxonomists for standard genome sequencing and annotation.</title>
        <authorList>
            <consortium name="The Broad Institute Genomics Platform"/>
            <consortium name="The Broad Institute Genome Sequencing Center for Infectious Disease"/>
            <person name="Wu L."/>
            <person name="Ma J."/>
        </authorList>
    </citation>
    <scope>NUCLEOTIDE SEQUENCE [LARGE SCALE GENOMIC DNA]</scope>
    <source>
        <strain evidence="4">CCUG 49339</strain>
    </source>
</reference>
<dbReference type="Proteomes" id="UP001597214">
    <property type="component" value="Unassembled WGS sequence"/>
</dbReference>
<organism evidence="3 4">
    <name type="scientific">Bacillus salitolerans</name>
    <dbReference type="NCBI Taxonomy" id="1437434"/>
    <lineage>
        <taxon>Bacteria</taxon>
        <taxon>Bacillati</taxon>
        <taxon>Bacillota</taxon>
        <taxon>Bacilli</taxon>
        <taxon>Bacillales</taxon>
        <taxon>Bacillaceae</taxon>
        <taxon>Bacillus</taxon>
    </lineage>
</organism>
<dbReference type="InterPro" id="IPR038375">
    <property type="entry name" value="NDUFAF7_sf"/>
</dbReference>
<evidence type="ECO:0000313" key="3">
    <source>
        <dbReference type="EMBL" id="MFD1736532.1"/>
    </source>
</evidence>
<keyword evidence="2" id="KW-0808">Transferase</keyword>
<dbReference type="Gene3D" id="3.40.50.12710">
    <property type="match status" value="1"/>
</dbReference>
<dbReference type="GO" id="GO:0032259">
    <property type="term" value="P:methylation"/>
    <property type="evidence" value="ECO:0007669"/>
    <property type="project" value="UniProtKB-KW"/>
</dbReference>
<dbReference type="SUPFAM" id="SSF53335">
    <property type="entry name" value="S-adenosyl-L-methionine-dependent methyltransferases"/>
    <property type="match status" value="1"/>
</dbReference>
<dbReference type="InterPro" id="IPR029063">
    <property type="entry name" value="SAM-dependent_MTases_sf"/>
</dbReference>
<keyword evidence="4" id="KW-1185">Reference proteome</keyword>
<protein>
    <submittedName>
        <fullName evidence="3">Class I SAM-dependent methyltransferase</fullName>
    </submittedName>
</protein>
<evidence type="ECO:0000256" key="2">
    <source>
        <dbReference type="ARBA" id="ARBA00022679"/>
    </source>
</evidence>
<dbReference type="PANTHER" id="PTHR12049">
    <property type="entry name" value="PROTEIN ARGININE METHYLTRANSFERASE NDUFAF7, MITOCHONDRIAL"/>
    <property type="match status" value="1"/>
</dbReference>
<dbReference type="EMBL" id="JBHUEM010000009">
    <property type="protein sequence ID" value="MFD1736532.1"/>
    <property type="molecule type" value="Genomic_DNA"/>
</dbReference>
<keyword evidence="1 3" id="KW-0489">Methyltransferase</keyword>
<dbReference type="Pfam" id="PF02636">
    <property type="entry name" value="Methyltransf_28"/>
    <property type="match status" value="1"/>
</dbReference>
<gene>
    <name evidence="3" type="ORF">ACFSCX_08135</name>
</gene>